<dbReference type="Proteomes" id="UP001589887">
    <property type="component" value="Unassembled WGS sequence"/>
</dbReference>
<evidence type="ECO:0000313" key="3">
    <source>
        <dbReference type="Proteomes" id="UP001589887"/>
    </source>
</evidence>
<feature type="region of interest" description="Disordered" evidence="1">
    <location>
        <begin position="1"/>
        <end position="22"/>
    </location>
</feature>
<evidence type="ECO:0000313" key="2">
    <source>
        <dbReference type="EMBL" id="MFC0847002.1"/>
    </source>
</evidence>
<protein>
    <submittedName>
        <fullName evidence="2">Uncharacterized protein</fullName>
    </submittedName>
</protein>
<dbReference type="EMBL" id="JBHMQV010000009">
    <property type="protein sequence ID" value="MFC0847002.1"/>
    <property type="molecule type" value="Genomic_DNA"/>
</dbReference>
<gene>
    <name evidence="2" type="ORF">ACFH04_25265</name>
</gene>
<reference evidence="2 3" key="1">
    <citation type="submission" date="2024-09" db="EMBL/GenBank/DDBJ databases">
        <authorList>
            <person name="Sun Q."/>
            <person name="Mori K."/>
        </authorList>
    </citation>
    <scope>NUCLEOTIDE SEQUENCE [LARGE SCALE GENOMIC DNA]</scope>
    <source>
        <strain evidence="2 3">JCM 4557</strain>
    </source>
</reference>
<accession>A0ABV6TMH9</accession>
<dbReference type="RefSeq" id="WP_394322010.1">
    <property type="nucleotide sequence ID" value="NZ_JBHMQV010000009.1"/>
</dbReference>
<sequence>MDGVAAAKTAGNGPPTMDQTEQPQEDAFHFYAEVRITHSPRRPELAGRLGAILGITEPRDPAVPPAYAVMVDDYDYTVQFEREELTPTGRDRKHEDYY</sequence>
<evidence type="ECO:0000256" key="1">
    <source>
        <dbReference type="SAM" id="MobiDB-lite"/>
    </source>
</evidence>
<proteinExistence type="predicted"/>
<keyword evidence="3" id="KW-1185">Reference proteome</keyword>
<organism evidence="2 3">
    <name type="scientific">Streptomyces noboritoensis</name>
    <dbReference type="NCBI Taxonomy" id="67337"/>
    <lineage>
        <taxon>Bacteria</taxon>
        <taxon>Bacillati</taxon>
        <taxon>Actinomycetota</taxon>
        <taxon>Actinomycetes</taxon>
        <taxon>Kitasatosporales</taxon>
        <taxon>Streptomycetaceae</taxon>
        <taxon>Streptomyces</taxon>
    </lineage>
</organism>
<comment type="caution">
    <text evidence="2">The sequence shown here is derived from an EMBL/GenBank/DDBJ whole genome shotgun (WGS) entry which is preliminary data.</text>
</comment>
<name>A0ABV6TMH9_9ACTN</name>